<evidence type="ECO:0000313" key="1">
    <source>
        <dbReference type="EMBL" id="CAI5452779.1"/>
    </source>
</evidence>
<evidence type="ECO:0000313" key="2">
    <source>
        <dbReference type="Proteomes" id="UP001152747"/>
    </source>
</evidence>
<protein>
    <submittedName>
        <fullName evidence="1">Uncharacterized protein</fullName>
    </submittedName>
</protein>
<reference evidence="1" key="1">
    <citation type="submission" date="2022-11" db="EMBL/GenBank/DDBJ databases">
        <authorList>
            <person name="Kikuchi T."/>
        </authorList>
    </citation>
    <scope>NUCLEOTIDE SEQUENCE</scope>
    <source>
        <strain evidence="1">PS1010</strain>
    </source>
</reference>
<comment type="caution">
    <text evidence="1">The sequence shown here is derived from an EMBL/GenBank/DDBJ whole genome shotgun (WGS) entry which is preliminary data.</text>
</comment>
<name>A0A9P1IXD1_9PELO</name>
<accession>A0A9P1IXD1</accession>
<gene>
    <name evidence="1" type="ORF">CAMP_LOCUS15416</name>
</gene>
<dbReference type="AlphaFoldDB" id="A0A9P1IXD1"/>
<dbReference type="EMBL" id="CANHGI010000005">
    <property type="protein sequence ID" value="CAI5452779.1"/>
    <property type="molecule type" value="Genomic_DNA"/>
</dbReference>
<organism evidence="1 2">
    <name type="scientific">Caenorhabditis angaria</name>
    <dbReference type="NCBI Taxonomy" id="860376"/>
    <lineage>
        <taxon>Eukaryota</taxon>
        <taxon>Metazoa</taxon>
        <taxon>Ecdysozoa</taxon>
        <taxon>Nematoda</taxon>
        <taxon>Chromadorea</taxon>
        <taxon>Rhabditida</taxon>
        <taxon>Rhabditina</taxon>
        <taxon>Rhabditomorpha</taxon>
        <taxon>Rhabditoidea</taxon>
        <taxon>Rhabditidae</taxon>
        <taxon>Peloderinae</taxon>
        <taxon>Caenorhabditis</taxon>
    </lineage>
</organism>
<dbReference type="Proteomes" id="UP001152747">
    <property type="component" value="Unassembled WGS sequence"/>
</dbReference>
<keyword evidence="2" id="KW-1185">Reference proteome</keyword>
<sequence>MDNFQEEEDQIYDEIKEICKRTMELMKHLDDKFVENHMHVEYFEYMDRGEATFLISFLITEFMQKNYKHSWAFIQSMQIGWRNSKTLTNSPKNKAVAVWYAINYLKHANFVLNEEIPCLQVDQLGEPMEHGFSDSC</sequence>
<proteinExistence type="predicted"/>